<dbReference type="GO" id="GO:0005199">
    <property type="term" value="F:structural constituent of cell wall"/>
    <property type="evidence" value="ECO:0007669"/>
    <property type="project" value="InterPro"/>
</dbReference>
<evidence type="ECO:0000313" key="9">
    <source>
        <dbReference type="Proteomes" id="UP000242287"/>
    </source>
</evidence>
<comment type="similarity">
    <text evidence="2 7">Belongs to the fungal hydrophobin family.</text>
</comment>
<dbReference type="GO" id="GO:0009277">
    <property type="term" value="C:fungal-type cell wall"/>
    <property type="evidence" value="ECO:0007669"/>
    <property type="project" value="InterPro"/>
</dbReference>
<dbReference type="OrthoDB" id="4225815at2759"/>
<dbReference type="InterPro" id="IPR001338">
    <property type="entry name" value="Class_I_Hydrophobin"/>
</dbReference>
<dbReference type="PROSITE" id="PS00956">
    <property type="entry name" value="HYDROPHOBIN"/>
    <property type="match status" value="1"/>
</dbReference>
<dbReference type="Proteomes" id="UP000242287">
    <property type="component" value="Unassembled WGS sequence"/>
</dbReference>
<reference evidence="8 9" key="1">
    <citation type="submission" date="2014-02" db="EMBL/GenBank/DDBJ databases">
        <title>Transposable element dynamics among asymbiotic and ectomycorrhizal Amanita fungi.</title>
        <authorList>
            <consortium name="DOE Joint Genome Institute"/>
            <person name="Hess J."/>
            <person name="Skrede I."/>
            <person name="Wolfe B."/>
            <person name="LaButti K."/>
            <person name="Ohm R.A."/>
            <person name="Grigoriev I.V."/>
            <person name="Pringle A."/>
        </authorList>
    </citation>
    <scope>NUCLEOTIDE SEQUENCE [LARGE SCALE GENOMIC DNA]</scope>
    <source>
        <strain evidence="8 9">SKay4041</strain>
    </source>
</reference>
<name>A0A2A9NJM9_9AGAR</name>
<evidence type="ECO:0000256" key="4">
    <source>
        <dbReference type="ARBA" id="ARBA00022525"/>
    </source>
</evidence>
<dbReference type="SMART" id="SM00075">
    <property type="entry name" value="HYDRO"/>
    <property type="match status" value="1"/>
</dbReference>
<keyword evidence="6 7" id="KW-1015">Disulfide bond</keyword>
<evidence type="ECO:0000313" key="8">
    <source>
        <dbReference type="EMBL" id="PFH47912.1"/>
    </source>
</evidence>
<proteinExistence type="inferred from homology"/>
<evidence type="ECO:0000256" key="7">
    <source>
        <dbReference type="RuleBase" id="RU365009"/>
    </source>
</evidence>
<dbReference type="Pfam" id="PF01185">
    <property type="entry name" value="Hydrophobin"/>
    <property type="match status" value="1"/>
</dbReference>
<evidence type="ECO:0000256" key="3">
    <source>
        <dbReference type="ARBA" id="ARBA00022512"/>
    </source>
</evidence>
<feature type="chain" id="PRO_5013985848" description="Hydrophobin" evidence="7">
    <location>
        <begin position="20"/>
        <end position="110"/>
    </location>
</feature>
<evidence type="ECO:0000256" key="2">
    <source>
        <dbReference type="ARBA" id="ARBA00010446"/>
    </source>
</evidence>
<evidence type="ECO:0000256" key="6">
    <source>
        <dbReference type="ARBA" id="ARBA00023157"/>
    </source>
</evidence>
<keyword evidence="9" id="KW-1185">Reference proteome</keyword>
<keyword evidence="5 7" id="KW-0732">Signal</keyword>
<dbReference type="STRING" id="703135.A0A2A9NJM9"/>
<comment type="subcellular location">
    <subcellularLocation>
        <location evidence="1 7">Secreted</location>
        <location evidence="1 7">Cell wall</location>
    </subcellularLocation>
</comment>
<evidence type="ECO:0000256" key="5">
    <source>
        <dbReference type="ARBA" id="ARBA00022729"/>
    </source>
</evidence>
<feature type="signal peptide" evidence="7">
    <location>
        <begin position="1"/>
        <end position="19"/>
    </location>
</feature>
<protein>
    <recommendedName>
        <fullName evidence="7">Hydrophobin</fullName>
    </recommendedName>
</protein>
<dbReference type="CDD" id="cd23507">
    <property type="entry name" value="hydrophobin_I"/>
    <property type="match status" value="1"/>
</dbReference>
<sequence length="110" mass="11399">MFFCIAIAVVFFFASFGVTAPVARDDSYCNSGSVQCCNSIEQASTEILTLVLSTTGMTSDQISGQVGVTCSPVTDMGESGNSCSAQTVCCENNNFNGLIALGCTPINISL</sequence>
<keyword evidence="4 7" id="KW-0964">Secreted</keyword>
<dbReference type="AlphaFoldDB" id="A0A2A9NJM9"/>
<dbReference type="InterPro" id="IPR019778">
    <property type="entry name" value="Class_I_Hydrophobin_CS"/>
</dbReference>
<evidence type="ECO:0000256" key="1">
    <source>
        <dbReference type="ARBA" id="ARBA00004191"/>
    </source>
</evidence>
<accession>A0A2A9NJM9</accession>
<organism evidence="8 9">
    <name type="scientific">Amanita thiersii Skay4041</name>
    <dbReference type="NCBI Taxonomy" id="703135"/>
    <lineage>
        <taxon>Eukaryota</taxon>
        <taxon>Fungi</taxon>
        <taxon>Dikarya</taxon>
        <taxon>Basidiomycota</taxon>
        <taxon>Agaricomycotina</taxon>
        <taxon>Agaricomycetes</taxon>
        <taxon>Agaricomycetidae</taxon>
        <taxon>Agaricales</taxon>
        <taxon>Pluteineae</taxon>
        <taxon>Amanitaceae</taxon>
        <taxon>Amanita</taxon>
    </lineage>
</organism>
<gene>
    <name evidence="8" type="ORF">AMATHDRAFT_150975</name>
</gene>
<dbReference type="EMBL" id="KZ302085">
    <property type="protein sequence ID" value="PFH47912.1"/>
    <property type="molecule type" value="Genomic_DNA"/>
</dbReference>
<keyword evidence="3 7" id="KW-0134">Cell wall</keyword>